<comment type="caution">
    <text evidence="2">The sequence shown here is derived from an EMBL/GenBank/DDBJ whole genome shotgun (WGS) entry which is preliminary data.</text>
</comment>
<proteinExistence type="predicted"/>
<sequence>MSTPSDRYAVTSSFWQGKRVFVTGHTGFKGSWLALWLDHLGAQVIGYSRTPHTNPSTYKALDMDSLCQSCIGNVRDLPTLTACMEQARPDVVFHLAAQALVRQSYKEPIDTLDTNILGTANVLEACRSTKPKAVVIVTSDKCYENQEWIWPYRENEALGGHDPYSASKACAEIIVTAYRNSFLRDQGVHLASTRAGNVFGGGDWSKDRLIPDAARAFSSGEAITLRKPNAVRPWQHVAEPLQGYLMLARALVEEGEAFAEGFNFGPPMHTAHTVEAVVDSFARAWGGDARYKAEPDKENLHEANLLLLDSSKAQNRLGWRPTTDVHWGIRATAEWYKTYYEKGSVETLRGLSLEQIHAVNQDGSC</sequence>
<dbReference type="EMBL" id="QMIE01000019">
    <property type="protein sequence ID" value="TVM15014.1"/>
    <property type="molecule type" value="Genomic_DNA"/>
</dbReference>
<name>A0A7M3MAR6_9BACT</name>
<feature type="domain" description="NAD(P)-binding" evidence="1">
    <location>
        <begin position="21"/>
        <end position="331"/>
    </location>
</feature>
<keyword evidence="2" id="KW-0456">Lyase</keyword>
<evidence type="ECO:0000313" key="2">
    <source>
        <dbReference type="EMBL" id="TVM15014.1"/>
    </source>
</evidence>
<dbReference type="Pfam" id="PF16363">
    <property type="entry name" value="GDP_Man_Dehyd"/>
    <property type="match status" value="1"/>
</dbReference>
<dbReference type="SUPFAM" id="SSF51735">
    <property type="entry name" value="NAD(P)-binding Rossmann-fold domains"/>
    <property type="match status" value="1"/>
</dbReference>
<dbReference type="GO" id="GO:0047733">
    <property type="term" value="F:CDP-glucose 4,6-dehydratase activity"/>
    <property type="evidence" value="ECO:0007669"/>
    <property type="project" value="UniProtKB-EC"/>
</dbReference>
<dbReference type="InterPro" id="IPR013445">
    <property type="entry name" value="CDP_4_6_deHydtase"/>
</dbReference>
<evidence type="ECO:0000313" key="3">
    <source>
        <dbReference type="Proteomes" id="UP000448292"/>
    </source>
</evidence>
<dbReference type="RefSeq" id="WP_144304254.1">
    <property type="nucleotide sequence ID" value="NZ_QMIE01000019.1"/>
</dbReference>
<dbReference type="AlphaFoldDB" id="A0A7M3MAR6"/>
<dbReference type="PANTHER" id="PTHR43000">
    <property type="entry name" value="DTDP-D-GLUCOSE 4,6-DEHYDRATASE-RELATED"/>
    <property type="match status" value="1"/>
</dbReference>
<gene>
    <name evidence="2" type="primary">rfbG</name>
    <name evidence="2" type="ORF">DPQ33_16120</name>
</gene>
<dbReference type="CDD" id="cd05252">
    <property type="entry name" value="CDP_GD_SDR_e"/>
    <property type="match status" value="1"/>
</dbReference>
<dbReference type="InterPro" id="IPR036291">
    <property type="entry name" value="NAD(P)-bd_dom_sf"/>
</dbReference>
<dbReference type="InterPro" id="IPR016040">
    <property type="entry name" value="NAD(P)-bd_dom"/>
</dbReference>
<dbReference type="Proteomes" id="UP000448292">
    <property type="component" value="Unassembled WGS sequence"/>
</dbReference>
<dbReference type="NCBIfam" id="TIGR02622">
    <property type="entry name" value="CDP_4_6_dhtase"/>
    <property type="match status" value="1"/>
</dbReference>
<organism evidence="2 3">
    <name type="scientific">Oceanidesulfovibrio indonesiensis</name>
    <dbReference type="NCBI Taxonomy" id="54767"/>
    <lineage>
        <taxon>Bacteria</taxon>
        <taxon>Pseudomonadati</taxon>
        <taxon>Thermodesulfobacteriota</taxon>
        <taxon>Desulfovibrionia</taxon>
        <taxon>Desulfovibrionales</taxon>
        <taxon>Desulfovibrionaceae</taxon>
        <taxon>Oceanidesulfovibrio</taxon>
    </lineage>
</organism>
<keyword evidence="3" id="KW-1185">Reference proteome</keyword>
<reference evidence="2 3" key="1">
    <citation type="submission" date="2018-06" db="EMBL/GenBank/DDBJ databases">
        <title>Complete genome of Desulfovibrio indonesiensis P37SLT.</title>
        <authorList>
            <person name="Crispim J.S."/>
            <person name="Vidigal P.M.P."/>
            <person name="Silva L.C.F."/>
            <person name="Laguardia C.N."/>
            <person name="Araujo L.C."/>
            <person name="Dias R.S."/>
            <person name="Sousa M.P."/>
            <person name="Paula S.O."/>
            <person name="Silva C."/>
        </authorList>
    </citation>
    <scope>NUCLEOTIDE SEQUENCE [LARGE SCALE GENOMIC DNA]</scope>
    <source>
        <strain evidence="2 3">P37SLT</strain>
    </source>
</reference>
<evidence type="ECO:0000259" key="1">
    <source>
        <dbReference type="Pfam" id="PF16363"/>
    </source>
</evidence>
<accession>A0A7M3MAR6</accession>
<dbReference type="Gene3D" id="3.90.25.10">
    <property type="entry name" value="UDP-galactose 4-epimerase, domain 1"/>
    <property type="match status" value="1"/>
</dbReference>
<dbReference type="EC" id="4.2.1.45" evidence="2"/>
<dbReference type="Gene3D" id="3.40.50.720">
    <property type="entry name" value="NAD(P)-binding Rossmann-like Domain"/>
    <property type="match status" value="1"/>
</dbReference>
<dbReference type="OrthoDB" id="9779041at2"/>
<protein>
    <submittedName>
        <fullName evidence="2">CDP-glucose 4,6-dehydratase</fullName>
        <ecNumber evidence="2">4.2.1.45</ecNumber>
    </submittedName>
</protein>